<dbReference type="RefSeq" id="WP_109617026.1">
    <property type="nucleotide sequence ID" value="NZ_QGDO01000002.1"/>
</dbReference>
<evidence type="ECO:0000259" key="2">
    <source>
        <dbReference type="Pfam" id="PF18099"/>
    </source>
</evidence>
<dbReference type="Pfam" id="PF18099">
    <property type="entry name" value="CBM_35_2"/>
    <property type="match status" value="1"/>
</dbReference>
<evidence type="ECO:0000313" key="4">
    <source>
        <dbReference type="Proteomes" id="UP000245535"/>
    </source>
</evidence>
<dbReference type="SUPFAM" id="SSF51445">
    <property type="entry name" value="(Trans)glycosidases"/>
    <property type="match status" value="1"/>
</dbReference>
<accession>A0A315ZZV0</accession>
<dbReference type="EMBL" id="QGDO01000002">
    <property type="protein sequence ID" value="PWJ42907.1"/>
    <property type="molecule type" value="Genomic_DNA"/>
</dbReference>
<dbReference type="InterPro" id="IPR024655">
    <property type="entry name" value="Asl1_glyco_hydro_catalytic"/>
</dbReference>
<keyword evidence="4" id="KW-1185">Reference proteome</keyword>
<comment type="caution">
    <text evidence="3">The sequence shown here is derived from an EMBL/GenBank/DDBJ whole genome shotgun (WGS) entry which is preliminary data.</text>
</comment>
<dbReference type="PROSITE" id="PS51257">
    <property type="entry name" value="PROKAR_LIPOPROTEIN"/>
    <property type="match status" value="1"/>
</dbReference>
<evidence type="ECO:0000259" key="1">
    <source>
        <dbReference type="Pfam" id="PF11790"/>
    </source>
</evidence>
<dbReference type="GO" id="GO:0071966">
    <property type="term" value="P:fungal-type cell wall polysaccharide metabolic process"/>
    <property type="evidence" value="ECO:0007669"/>
    <property type="project" value="TreeGrafter"/>
</dbReference>
<organism evidence="3 4">
    <name type="scientific">Sediminitomix flava</name>
    <dbReference type="NCBI Taxonomy" id="379075"/>
    <lineage>
        <taxon>Bacteria</taxon>
        <taxon>Pseudomonadati</taxon>
        <taxon>Bacteroidota</taxon>
        <taxon>Cytophagia</taxon>
        <taxon>Cytophagales</taxon>
        <taxon>Flammeovirgaceae</taxon>
        <taxon>Sediminitomix</taxon>
    </lineage>
</organism>
<name>A0A315ZZV0_SEDFL</name>
<dbReference type="SUPFAM" id="SSF49785">
    <property type="entry name" value="Galactose-binding domain-like"/>
    <property type="match status" value="1"/>
</dbReference>
<reference evidence="3 4" key="1">
    <citation type="submission" date="2018-03" db="EMBL/GenBank/DDBJ databases">
        <title>Genomic Encyclopedia of Archaeal and Bacterial Type Strains, Phase II (KMG-II): from individual species to whole genera.</title>
        <authorList>
            <person name="Goeker M."/>
        </authorList>
    </citation>
    <scope>NUCLEOTIDE SEQUENCE [LARGE SCALE GENOMIC DNA]</scope>
    <source>
        <strain evidence="3 4">DSM 28229</strain>
    </source>
</reference>
<dbReference type="OrthoDB" id="9809583at2"/>
<feature type="domain" description="Carbohydrate binding module family 35" evidence="2">
    <location>
        <begin position="336"/>
        <end position="428"/>
    </location>
</feature>
<dbReference type="Gene3D" id="3.20.20.80">
    <property type="entry name" value="Glycosidases"/>
    <property type="match status" value="1"/>
</dbReference>
<dbReference type="Pfam" id="PF11790">
    <property type="entry name" value="Glyco_hydro_cc"/>
    <property type="match status" value="1"/>
</dbReference>
<dbReference type="Proteomes" id="UP000245535">
    <property type="component" value="Unassembled WGS sequence"/>
</dbReference>
<dbReference type="PANTHER" id="PTHR34154">
    <property type="entry name" value="ALKALI-SENSITIVE LINKAGE PROTEIN 1"/>
    <property type="match status" value="1"/>
</dbReference>
<dbReference type="Gene3D" id="2.60.120.260">
    <property type="entry name" value="Galactose-binding domain-like"/>
    <property type="match status" value="1"/>
</dbReference>
<protein>
    <submittedName>
        <fullName evidence="3">Carbohydrate binding protein with CBM6 domain</fullName>
    </submittedName>
</protein>
<dbReference type="InterPro" id="IPR008979">
    <property type="entry name" value="Galactose-bd-like_sf"/>
</dbReference>
<evidence type="ECO:0000313" key="3">
    <source>
        <dbReference type="EMBL" id="PWJ42907.1"/>
    </source>
</evidence>
<feature type="domain" description="Asl1-like glycosyl hydrolase catalytic" evidence="1">
    <location>
        <begin position="52"/>
        <end position="285"/>
    </location>
</feature>
<dbReference type="AlphaFoldDB" id="A0A315ZZV0"/>
<dbReference type="InterPro" id="IPR017853">
    <property type="entry name" value="GH"/>
</dbReference>
<sequence>MKIQSKIIFVTLLSIVSLFSCREEGTIDQLDEFPDPVAQSKSLKRGVSFAYQFVEDIEILGTGVSWSYNWGPGQSSTFDQAMKEQQIDFCPMAWNGVNETAIREYVSRNPNTEYLLAFNEPNLVDQARMTPQEAAAKWGEVKSIADELGLKIISPAMNYGTLEGYHDPIVWLDEFFSLVPESDIDGISIHCYMPNASALKSYVERFKKYGKPIWLTEFCAWEGHVTPESQQRFLADAINYLESDPDIFRYAWFIPRGSGSEDAFPYMFLLKNAVDVELTSLGKVYTQMSTQDKSIYYQQGQQIEAEHYTSISVSDGVGEAGWVDGPKVRVTSEAPNNTLELYNFLPDQWVEYQIEPLQTKTYDLEIRYASFVDAELKIEVDGEETIYNLANTTEDFIWNTATIPLPLKKGKHTLRITLNEGTVCMNWLSFN</sequence>
<dbReference type="PANTHER" id="PTHR34154:SF3">
    <property type="entry name" value="ALKALI-SENSITIVE LINKAGE PROTEIN 1"/>
    <property type="match status" value="1"/>
</dbReference>
<proteinExistence type="predicted"/>
<dbReference type="InterPro" id="IPR041342">
    <property type="entry name" value="CBM35"/>
</dbReference>
<gene>
    <name evidence="3" type="ORF">BC781_102453</name>
</gene>
<dbReference type="InterPro" id="IPR053183">
    <property type="entry name" value="ASL1"/>
</dbReference>